<dbReference type="AlphaFoldDB" id="A0A6I4MJW0"/>
<dbReference type="PRINTS" id="PR00359">
    <property type="entry name" value="BP450"/>
</dbReference>
<dbReference type="SUPFAM" id="SSF48264">
    <property type="entry name" value="Cytochrome P450"/>
    <property type="match status" value="1"/>
</dbReference>
<dbReference type="Pfam" id="PF00067">
    <property type="entry name" value="p450"/>
    <property type="match status" value="1"/>
</dbReference>
<dbReference type="PRINTS" id="PR00385">
    <property type="entry name" value="P450"/>
</dbReference>
<proteinExistence type="inferred from homology"/>
<reference evidence="9" key="1">
    <citation type="submission" date="2019-12" db="EMBL/GenBank/DDBJ databases">
        <title>Actinomadura physcomitrii sp. nov., a novel actinomycete isolated from moss [Physcomitrium sphaericum (Ludw) Fuernr].</title>
        <authorList>
            <person name="Zhuang X."/>
        </authorList>
    </citation>
    <scope>NUCLEOTIDE SEQUENCE [LARGE SCALE GENOMIC DNA]</scope>
    <source>
        <strain evidence="9">LD22</strain>
    </source>
</reference>
<dbReference type="PROSITE" id="PS00086">
    <property type="entry name" value="CYTOCHROME_P450"/>
    <property type="match status" value="1"/>
</dbReference>
<keyword evidence="5 7" id="KW-0408">Iron</keyword>
<dbReference type="Gene3D" id="1.10.630.10">
    <property type="entry name" value="Cytochrome P450"/>
    <property type="match status" value="1"/>
</dbReference>
<dbReference type="CDD" id="cd11078">
    <property type="entry name" value="CYP130-like"/>
    <property type="match status" value="1"/>
</dbReference>
<dbReference type="GO" id="GO:0006707">
    <property type="term" value="P:cholesterol catabolic process"/>
    <property type="evidence" value="ECO:0007669"/>
    <property type="project" value="TreeGrafter"/>
</dbReference>
<evidence type="ECO:0000256" key="7">
    <source>
        <dbReference type="RuleBase" id="RU000461"/>
    </source>
</evidence>
<dbReference type="InterPro" id="IPR002397">
    <property type="entry name" value="Cyt_P450_B"/>
</dbReference>
<accession>A0A6I4MJW0</accession>
<evidence type="ECO:0000256" key="6">
    <source>
        <dbReference type="ARBA" id="ARBA00023033"/>
    </source>
</evidence>
<dbReference type="InterPro" id="IPR001128">
    <property type="entry name" value="Cyt_P450"/>
</dbReference>
<comment type="caution">
    <text evidence="9">The sequence shown here is derived from an EMBL/GenBank/DDBJ whole genome shotgun (WGS) entry which is preliminary data.</text>
</comment>
<dbReference type="GO" id="GO:0020037">
    <property type="term" value="F:heme binding"/>
    <property type="evidence" value="ECO:0007669"/>
    <property type="project" value="InterPro"/>
</dbReference>
<evidence type="ECO:0000256" key="5">
    <source>
        <dbReference type="ARBA" id="ARBA00023004"/>
    </source>
</evidence>
<feature type="region of interest" description="Disordered" evidence="8">
    <location>
        <begin position="1"/>
        <end position="24"/>
    </location>
</feature>
<dbReference type="PANTHER" id="PTHR46696">
    <property type="entry name" value="P450, PUTATIVE (EUROFUNG)-RELATED"/>
    <property type="match status" value="1"/>
</dbReference>
<evidence type="ECO:0000256" key="8">
    <source>
        <dbReference type="SAM" id="MobiDB-lite"/>
    </source>
</evidence>
<dbReference type="FunFam" id="1.10.630.10:FF:000018">
    <property type="entry name" value="Cytochrome P450 monooxygenase"/>
    <property type="match status" value="1"/>
</dbReference>
<dbReference type="GO" id="GO:0008395">
    <property type="term" value="F:steroid hydroxylase activity"/>
    <property type="evidence" value="ECO:0007669"/>
    <property type="project" value="TreeGrafter"/>
</dbReference>
<sequence>MGTEDTSTREADTGEAFSWDPYDPRLTPDPYPTYRRLRDELPLYYNEKHDFYTLSRFEDVDRCLPDWQTFSSARGNILEFVKSGIVMPPGTVIFEDPEIHDIHRRLLVRVFTPRRIAELEPRVREFCVRTLDPLVGRDRFDLIEAVATEMPMRVIGMLFGIPDSDLAALRESADESLRTEAGGQMDLKGGAGLSNEMFGDYIDWRREHPSDDLMTMLMNAEFEDENGERRTLTRDEVLVYCTVVAGAGNETTGRLIGWMASVLAQHPDQRRELVEDPSLIPNAVEEVLRYESPGPYMARYVTRDVEFYGRTVPEGGTLMLVLAAANRDERRFPDPDRFDIHRKIGQHLAFGVGAHYCLGAALARLEGRIALEEILRRFPTWEVDWDGAKLAQTSTVRGWERLPLVLR</sequence>
<keyword evidence="10" id="KW-1185">Reference proteome</keyword>
<comment type="similarity">
    <text evidence="1 7">Belongs to the cytochrome P450 family.</text>
</comment>
<feature type="compositionally biased region" description="Basic and acidic residues" evidence="8">
    <location>
        <begin position="1"/>
        <end position="12"/>
    </location>
</feature>
<name>A0A6I4MJW0_9ACTN</name>
<dbReference type="PANTHER" id="PTHR46696:SF4">
    <property type="entry name" value="BIOTIN BIOSYNTHESIS CYTOCHROME P450"/>
    <property type="match status" value="1"/>
</dbReference>
<dbReference type="GO" id="GO:0036199">
    <property type="term" value="F:cholest-4-en-3-one 26-monooxygenase activity"/>
    <property type="evidence" value="ECO:0007669"/>
    <property type="project" value="TreeGrafter"/>
</dbReference>
<gene>
    <name evidence="9" type="ORF">F8568_019485</name>
</gene>
<protein>
    <submittedName>
        <fullName evidence="9">Cytochrome P450</fullName>
    </submittedName>
</protein>
<evidence type="ECO:0000256" key="1">
    <source>
        <dbReference type="ARBA" id="ARBA00010617"/>
    </source>
</evidence>
<evidence type="ECO:0000256" key="4">
    <source>
        <dbReference type="ARBA" id="ARBA00023002"/>
    </source>
</evidence>
<evidence type="ECO:0000313" key="10">
    <source>
        <dbReference type="Proteomes" id="UP000462055"/>
    </source>
</evidence>
<dbReference type="EMBL" id="WBMS02000014">
    <property type="protein sequence ID" value="MWA02516.1"/>
    <property type="molecule type" value="Genomic_DNA"/>
</dbReference>
<dbReference type="GO" id="GO:0005506">
    <property type="term" value="F:iron ion binding"/>
    <property type="evidence" value="ECO:0007669"/>
    <property type="project" value="InterPro"/>
</dbReference>
<dbReference type="RefSeq" id="WP_151594984.1">
    <property type="nucleotide sequence ID" value="NZ_WBMS02000014.1"/>
</dbReference>
<dbReference type="InterPro" id="IPR017972">
    <property type="entry name" value="Cyt_P450_CS"/>
</dbReference>
<organism evidence="9 10">
    <name type="scientific">Actinomadura physcomitrii</name>
    <dbReference type="NCBI Taxonomy" id="2650748"/>
    <lineage>
        <taxon>Bacteria</taxon>
        <taxon>Bacillati</taxon>
        <taxon>Actinomycetota</taxon>
        <taxon>Actinomycetes</taxon>
        <taxon>Streptosporangiales</taxon>
        <taxon>Thermomonosporaceae</taxon>
        <taxon>Actinomadura</taxon>
    </lineage>
</organism>
<evidence type="ECO:0000256" key="2">
    <source>
        <dbReference type="ARBA" id="ARBA00022617"/>
    </source>
</evidence>
<keyword evidence="6 7" id="KW-0503">Monooxygenase</keyword>
<keyword evidence="2 7" id="KW-0349">Heme</keyword>
<evidence type="ECO:0000313" key="9">
    <source>
        <dbReference type="EMBL" id="MWA02516.1"/>
    </source>
</evidence>
<evidence type="ECO:0000256" key="3">
    <source>
        <dbReference type="ARBA" id="ARBA00022723"/>
    </source>
</evidence>
<keyword evidence="3 7" id="KW-0479">Metal-binding</keyword>
<dbReference type="Proteomes" id="UP000462055">
    <property type="component" value="Unassembled WGS sequence"/>
</dbReference>
<dbReference type="InterPro" id="IPR036396">
    <property type="entry name" value="Cyt_P450_sf"/>
</dbReference>
<keyword evidence="4 7" id="KW-0560">Oxidoreductase</keyword>